<evidence type="ECO:0000313" key="2">
    <source>
        <dbReference type="Proteomes" id="UP000448943"/>
    </source>
</evidence>
<evidence type="ECO:0000313" key="1">
    <source>
        <dbReference type="EMBL" id="NBI28506.1"/>
    </source>
</evidence>
<dbReference type="RefSeq" id="WP_160645296.1">
    <property type="nucleotide sequence ID" value="NZ_SIJB01000015.1"/>
</dbReference>
<gene>
    <name evidence="1" type="ORF">ERL59_06015</name>
</gene>
<dbReference type="EMBL" id="SIJB01000015">
    <property type="protein sequence ID" value="NBI28506.1"/>
    <property type="molecule type" value="Genomic_DNA"/>
</dbReference>
<sequence>MLEVKTYISKDPRIYRKKIEELGIHCSTKNLEQYPEIFYYDLEKLKKGEHYYEKDLEEFIETAMYIKYDNQILIGLGVKGLELLETVMHSLVMFFQNDFHSVKSQLGIDYDEISINNCGEDAEIFVYEEPTNKIFYQGSAPKKLLLNGVLNSASDYYKTLWELKKMNDHEYERLMIKINEYRKLYR</sequence>
<comment type="caution">
    <text evidence="1">The sequence shown here is derived from an EMBL/GenBank/DDBJ whole genome shotgun (WGS) entry which is preliminary data.</text>
</comment>
<dbReference type="Proteomes" id="UP000448943">
    <property type="component" value="Unassembled WGS sequence"/>
</dbReference>
<protein>
    <submittedName>
        <fullName evidence="1">Uncharacterized protein</fullName>
    </submittedName>
</protein>
<reference evidence="1 2" key="1">
    <citation type="submission" date="2019-01" db="EMBL/GenBank/DDBJ databases">
        <title>Chengkuizengella sp. nov., isolated from deep-sea sediment of East Pacific Ocean.</title>
        <authorList>
            <person name="Yang J."/>
            <person name="Lai Q."/>
            <person name="Shao Z."/>
        </authorList>
    </citation>
    <scope>NUCLEOTIDE SEQUENCE [LARGE SCALE GENOMIC DNA]</scope>
    <source>
        <strain evidence="1 2">YPA3-1-1</strain>
    </source>
</reference>
<accession>A0A6N9Q031</accession>
<keyword evidence="2" id="KW-1185">Reference proteome</keyword>
<dbReference type="AlphaFoldDB" id="A0A6N9Q031"/>
<name>A0A6N9Q031_9BACL</name>
<organism evidence="1 2">
    <name type="scientific">Chengkuizengella marina</name>
    <dbReference type="NCBI Taxonomy" id="2507566"/>
    <lineage>
        <taxon>Bacteria</taxon>
        <taxon>Bacillati</taxon>
        <taxon>Bacillota</taxon>
        <taxon>Bacilli</taxon>
        <taxon>Bacillales</taxon>
        <taxon>Paenibacillaceae</taxon>
        <taxon>Chengkuizengella</taxon>
    </lineage>
</organism>
<proteinExistence type="predicted"/>
<dbReference type="OrthoDB" id="3003779at2"/>